<organism evidence="2 3">
    <name type="scientific">Phtheirospermum japonicum</name>
    <dbReference type="NCBI Taxonomy" id="374723"/>
    <lineage>
        <taxon>Eukaryota</taxon>
        <taxon>Viridiplantae</taxon>
        <taxon>Streptophyta</taxon>
        <taxon>Embryophyta</taxon>
        <taxon>Tracheophyta</taxon>
        <taxon>Spermatophyta</taxon>
        <taxon>Magnoliopsida</taxon>
        <taxon>eudicotyledons</taxon>
        <taxon>Gunneridae</taxon>
        <taxon>Pentapetalae</taxon>
        <taxon>asterids</taxon>
        <taxon>lamiids</taxon>
        <taxon>Lamiales</taxon>
        <taxon>Orobanchaceae</taxon>
        <taxon>Orobanchaceae incertae sedis</taxon>
        <taxon>Phtheirospermum</taxon>
    </lineage>
</organism>
<protein>
    <submittedName>
        <fullName evidence="2">Auxin-induced protein 10a5</fullName>
    </submittedName>
</protein>
<dbReference type="Pfam" id="PF02519">
    <property type="entry name" value="Auxin_inducible"/>
    <property type="match status" value="1"/>
</dbReference>
<dbReference type="PANTHER" id="PTHR31374:SF19">
    <property type="entry name" value="F8A24.8 PROTEIN"/>
    <property type="match status" value="1"/>
</dbReference>
<dbReference type="AlphaFoldDB" id="A0A830D4X7"/>
<dbReference type="PANTHER" id="PTHR31374">
    <property type="entry name" value="AUXIN-INDUCED PROTEIN-LIKE-RELATED"/>
    <property type="match status" value="1"/>
</dbReference>
<proteinExistence type="inferred from homology"/>
<dbReference type="GO" id="GO:0009733">
    <property type="term" value="P:response to auxin"/>
    <property type="evidence" value="ECO:0007669"/>
    <property type="project" value="InterPro"/>
</dbReference>
<dbReference type="EMBL" id="BMAC01000815">
    <property type="protein sequence ID" value="GFQ03294.1"/>
    <property type="molecule type" value="Genomic_DNA"/>
</dbReference>
<comment type="caution">
    <text evidence="2">The sequence shown here is derived from an EMBL/GenBank/DDBJ whole genome shotgun (WGS) entry which is preliminary data.</text>
</comment>
<evidence type="ECO:0000313" key="2">
    <source>
        <dbReference type="EMBL" id="GFQ03294.1"/>
    </source>
</evidence>
<evidence type="ECO:0000313" key="3">
    <source>
        <dbReference type="Proteomes" id="UP000653305"/>
    </source>
</evidence>
<accession>A0A830D4X7</accession>
<dbReference type="InterPro" id="IPR003676">
    <property type="entry name" value="SAUR_fam"/>
</dbReference>
<dbReference type="OrthoDB" id="1930622at2759"/>
<keyword evidence="3" id="KW-1185">Reference proteome</keyword>
<evidence type="ECO:0000256" key="1">
    <source>
        <dbReference type="ARBA" id="ARBA00006974"/>
    </source>
</evidence>
<name>A0A830D4X7_9LAMI</name>
<sequence length="131" mass="15218">MAQERKKSLISLKLLIKRLQNHLQQSRRIDTSSRGFECEEFGTNERVPDDVKEGHFAIVARNEDDKPTRFVVGLCVLKHPDFLKLLKMAEEEYGFQQRGALAVPCQPEELKRILQDKTWRRSNRGHLSIAC</sequence>
<reference evidence="2" key="1">
    <citation type="submission" date="2020-07" db="EMBL/GenBank/DDBJ databases">
        <title>Ethylene signaling mediates host invasion by parasitic plants.</title>
        <authorList>
            <person name="Yoshida S."/>
        </authorList>
    </citation>
    <scope>NUCLEOTIDE SEQUENCE</scope>
    <source>
        <strain evidence="2">Okayama</strain>
    </source>
</reference>
<comment type="similarity">
    <text evidence="1">Belongs to the ARG7 family.</text>
</comment>
<dbReference type="Proteomes" id="UP000653305">
    <property type="component" value="Unassembled WGS sequence"/>
</dbReference>
<gene>
    <name evidence="2" type="ORF">PHJA_002473200</name>
</gene>